<keyword evidence="1" id="KW-0732">Signal</keyword>
<comment type="caution">
    <text evidence="2">The sequence shown here is derived from an EMBL/GenBank/DDBJ whole genome shotgun (WGS) entry which is preliminary data.</text>
</comment>
<organism evidence="2 3">
    <name type="scientific">Candidatus Treponema excrementipullorum</name>
    <dbReference type="NCBI Taxonomy" id="2838768"/>
    <lineage>
        <taxon>Bacteria</taxon>
        <taxon>Pseudomonadati</taxon>
        <taxon>Spirochaetota</taxon>
        <taxon>Spirochaetia</taxon>
        <taxon>Spirochaetales</taxon>
        <taxon>Treponemataceae</taxon>
        <taxon>Treponema</taxon>
    </lineage>
</organism>
<evidence type="ECO:0000256" key="1">
    <source>
        <dbReference type="SAM" id="SignalP"/>
    </source>
</evidence>
<protein>
    <recommendedName>
        <fullName evidence="4">Lipoprotein</fullName>
    </recommendedName>
</protein>
<evidence type="ECO:0000313" key="2">
    <source>
        <dbReference type="EMBL" id="MBU3849269.1"/>
    </source>
</evidence>
<dbReference type="PROSITE" id="PS51257">
    <property type="entry name" value="PROKAR_LIPOPROTEIN"/>
    <property type="match status" value="1"/>
</dbReference>
<evidence type="ECO:0008006" key="4">
    <source>
        <dbReference type="Google" id="ProtNLM"/>
    </source>
</evidence>
<reference evidence="2" key="2">
    <citation type="submission" date="2021-04" db="EMBL/GenBank/DDBJ databases">
        <authorList>
            <person name="Gilroy R."/>
        </authorList>
    </citation>
    <scope>NUCLEOTIDE SEQUENCE</scope>
    <source>
        <strain evidence="2">Gambia15-2214</strain>
    </source>
</reference>
<reference evidence="2" key="1">
    <citation type="journal article" date="2021" name="PeerJ">
        <title>Extensive microbial diversity within the chicken gut microbiome revealed by metagenomics and culture.</title>
        <authorList>
            <person name="Gilroy R."/>
            <person name="Ravi A."/>
            <person name="Getino M."/>
            <person name="Pursley I."/>
            <person name="Horton D.L."/>
            <person name="Alikhan N.F."/>
            <person name="Baker D."/>
            <person name="Gharbi K."/>
            <person name="Hall N."/>
            <person name="Watson M."/>
            <person name="Adriaenssens E.M."/>
            <person name="Foster-Nyarko E."/>
            <person name="Jarju S."/>
            <person name="Secka A."/>
            <person name="Antonio M."/>
            <person name="Oren A."/>
            <person name="Chaudhuri R.R."/>
            <person name="La Ragione R."/>
            <person name="Hildebrand F."/>
            <person name="Pallen M.J."/>
        </authorList>
    </citation>
    <scope>NUCLEOTIDE SEQUENCE</scope>
    <source>
        <strain evidence="2">Gambia15-2214</strain>
    </source>
</reference>
<dbReference type="AlphaFoldDB" id="A0A9E2L0U7"/>
<feature type="chain" id="PRO_5038472836" description="Lipoprotein" evidence="1">
    <location>
        <begin position="27"/>
        <end position="326"/>
    </location>
</feature>
<sequence length="326" mass="36394">MKRLFFCLCFAMIFSLILGCSTTVPMSVTRPANLEVPEASSIAILPFQTGITDSHAGSGNVNIIIDILNNSSKPTSSVTGESSIANYVTTGLTSKFVTSPYFKLVDASVVTAAINNGREIPVDLYITGVISGYQERIETYEVAENDIQYYLTVEFSIVYQIVDSHTYQVLAYRTVDVDEVSTNEYSKSDLPSPLSLVKSRLDSFISQVDKEFHPYTVTRSLTLLKDEEKHPDFKMANEYAKKGNLLQSEELFYSIYKSTGNFAAGYNAALLMQANGRLEDGRDLLEELQEKTGREEALQALSEVNYELRQAELVREQRERKAQGVN</sequence>
<gene>
    <name evidence="2" type="ORF">IAA16_01745</name>
</gene>
<evidence type="ECO:0000313" key="3">
    <source>
        <dbReference type="Proteomes" id="UP000823914"/>
    </source>
</evidence>
<name>A0A9E2L0U7_9SPIR</name>
<proteinExistence type="predicted"/>
<dbReference type="Proteomes" id="UP000823914">
    <property type="component" value="Unassembled WGS sequence"/>
</dbReference>
<dbReference type="EMBL" id="JAHLFV010000040">
    <property type="protein sequence ID" value="MBU3849269.1"/>
    <property type="molecule type" value="Genomic_DNA"/>
</dbReference>
<accession>A0A9E2L0U7</accession>
<feature type="signal peptide" evidence="1">
    <location>
        <begin position="1"/>
        <end position="26"/>
    </location>
</feature>